<dbReference type="AlphaFoldDB" id="A0A915HX71"/>
<organism evidence="1 2">
    <name type="scientific">Romanomermis culicivorax</name>
    <name type="common">Nematode worm</name>
    <dbReference type="NCBI Taxonomy" id="13658"/>
    <lineage>
        <taxon>Eukaryota</taxon>
        <taxon>Metazoa</taxon>
        <taxon>Ecdysozoa</taxon>
        <taxon>Nematoda</taxon>
        <taxon>Enoplea</taxon>
        <taxon>Dorylaimia</taxon>
        <taxon>Mermithida</taxon>
        <taxon>Mermithoidea</taxon>
        <taxon>Mermithidae</taxon>
        <taxon>Romanomermis</taxon>
    </lineage>
</organism>
<evidence type="ECO:0000313" key="1">
    <source>
        <dbReference type="Proteomes" id="UP000887565"/>
    </source>
</evidence>
<proteinExistence type="predicted"/>
<protein>
    <submittedName>
        <fullName evidence="2">Uncharacterized protein</fullName>
    </submittedName>
</protein>
<dbReference type="Proteomes" id="UP000887565">
    <property type="component" value="Unplaced"/>
</dbReference>
<evidence type="ECO:0000313" key="2">
    <source>
        <dbReference type="WBParaSite" id="nRc.2.0.1.t06484-RA"/>
    </source>
</evidence>
<keyword evidence="1" id="KW-1185">Reference proteome</keyword>
<reference evidence="2" key="1">
    <citation type="submission" date="2022-11" db="UniProtKB">
        <authorList>
            <consortium name="WormBaseParasite"/>
        </authorList>
    </citation>
    <scope>IDENTIFICATION</scope>
</reference>
<name>A0A915HX71_ROMCU</name>
<dbReference type="WBParaSite" id="nRc.2.0.1.t06484-RA">
    <property type="protein sequence ID" value="nRc.2.0.1.t06484-RA"/>
    <property type="gene ID" value="nRc.2.0.1.g06484"/>
</dbReference>
<sequence>MTPTVKKPNNLTLQAVIAANTNAVMMHCSIEPKANKRARCTQPVSTKTRTGIVSADHHRKTSGCFEKSAGSGVQGSVTAASSDGCGGSRIICNIASAHGHGTTAYCSYIPPRPIP</sequence>
<accession>A0A915HX71</accession>